<dbReference type="RefSeq" id="WP_229534666.1">
    <property type="nucleotide sequence ID" value="NZ_JAJHJB010000009.1"/>
</dbReference>
<evidence type="ECO:0000259" key="1">
    <source>
        <dbReference type="Pfam" id="PF00326"/>
    </source>
</evidence>
<dbReference type="EMBL" id="JAJHJB010000009">
    <property type="protein sequence ID" value="MCC5465414.1"/>
    <property type="molecule type" value="Genomic_DNA"/>
</dbReference>
<comment type="caution">
    <text evidence="2">The sequence shown here is derived from an EMBL/GenBank/DDBJ whole genome shotgun (WGS) entry which is preliminary data.</text>
</comment>
<accession>A0ABS8HU65</accession>
<dbReference type="Gene3D" id="3.40.50.1820">
    <property type="entry name" value="alpha/beta hydrolase"/>
    <property type="match status" value="1"/>
</dbReference>
<dbReference type="PANTHER" id="PTHR47381:SF3">
    <property type="entry name" value="ALPHA_BETA-HYDROLASES SUPERFAMILY PROTEIN"/>
    <property type="match status" value="1"/>
</dbReference>
<dbReference type="SUPFAM" id="SSF53474">
    <property type="entry name" value="alpha/beta-Hydrolases"/>
    <property type="match status" value="1"/>
</dbReference>
<gene>
    <name evidence="2" type="ORF">LMF89_08580</name>
</gene>
<organism evidence="2 3">
    <name type="scientific">Pelosinus baikalensis</name>
    <dbReference type="NCBI Taxonomy" id="2892015"/>
    <lineage>
        <taxon>Bacteria</taxon>
        <taxon>Bacillati</taxon>
        <taxon>Bacillota</taxon>
        <taxon>Negativicutes</taxon>
        <taxon>Selenomonadales</taxon>
        <taxon>Sporomusaceae</taxon>
        <taxon>Pelosinus</taxon>
    </lineage>
</organism>
<dbReference type="Pfam" id="PF00326">
    <property type="entry name" value="Peptidase_S9"/>
    <property type="match status" value="1"/>
</dbReference>
<name>A0ABS8HU65_9FIRM</name>
<dbReference type="InterPro" id="IPR001375">
    <property type="entry name" value="Peptidase_S9_cat"/>
</dbReference>
<dbReference type="PANTHER" id="PTHR47381">
    <property type="entry name" value="ALPHA/BETA-HYDROLASES SUPERFAMILY PROTEIN"/>
    <property type="match status" value="1"/>
</dbReference>
<proteinExistence type="predicted"/>
<dbReference type="InterPro" id="IPR029058">
    <property type="entry name" value="AB_hydrolase_fold"/>
</dbReference>
<feature type="domain" description="Peptidase S9 prolyl oligopeptidase catalytic" evidence="1">
    <location>
        <begin position="81"/>
        <end position="269"/>
    </location>
</feature>
<sequence length="291" mass="32936">MKKSLLVGLYGIFWFAGISAVGADEALHIDEYVKNTKIVQDIPVIEYCKKGQEKMPLLILSHGFSGSKNDYFNDMKFVRGLADKGFFIVAMDNRCHGERKGPTFSSIVISKSKINIYEIRKIIKESADDVSTLIDYYETNFLIDKDQIGMTGISMGGFTTFRAMMIDPRIKAAAPMIGSPVWQDIPQEVPHSTSIDQNEEVMNHLTQLSQKYSPNYYPEKFYGRNLMIQNGEQDKHVSIAEVKKFYNIIAKKSPQTINMVSYPNLGHDVTPEMLTVTTEWLCEKLLSSSNS</sequence>
<reference evidence="2" key="1">
    <citation type="submission" date="2021-11" db="EMBL/GenBank/DDBJ databases">
        <title>Description of a new species Pelosinus isolated from the bottom sediments of Lake Baikal.</title>
        <authorList>
            <person name="Zakharyuk A."/>
        </authorList>
    </citation>
    <scope>NUCLEOTIDE SEQUENCE</scope>
    <source>
        <strain evidence="2">Bkl1</strain>
    </source>
</reference>
<evidence type="ECO:0000313" key="2">
    <source>
        <dbReference type="EMBL" id="MCC5465414.1"/>
    </source>
</evidence>
<evidence type="ECO:0000313" key="3">
    <source>
        <dbReference type="Proteomes" id="UP001165492"/>
    </source>
</evidence>
<keyword evidence="3" id="KW-1185">Reference proteome</keyword>
<dbReference type="Proteomes" id="UP001165492">
    <property type="component" value="Unassembled WGS sequence"/>
</dbReference>
<protein>
    <submittedName>
        <fullName evidence="2">Prolyl oligopeptidase family serine peptidase</fullName>
    </submittedName>
</protein>